<comment type="caution">
    <text evidence="1">The sequence shown here is derived from an EMBL/GenBank/DDBJ whole genome shotgun (WGS) entry which is preliminary data.</text>
</comment>
<keyword evidence="2" id="KW-1185">Reference proteome</keyword>
<dbReference type="Proteomes" id="UP001461498">
    <property type="component" value="Unassembled WGS sequence"/>
</dbReference>
<evidence type="ECO:0000313" key="1">
    <source>
        <dbReference type="EMBL" id="KAK9510443.1"/>
    </source>
</evidence>
<proteinExistence type="predicted"/>
<evidence type="ECO:0000313" key="2">
    <source>
        <dbReference type="Proteomes" id="UP001461498"/>
    </source>
</evidence>
<protein>
    <submittedName>
        <fullName evidence="1">Uncharacterized protein</fullName>
    </submittedName>
</protein>
<organism evidence="1 2">
    <name type="scientific">Rhynocoris fuscipes</name>
    <dbReference type="NCBI Taxonomy" id="488301"/>
    <lineage>
        <taxon>Eukaryota</taxon>
        <taxon>Metazoa</taxon>
        <taxon>Ecdysozoa</taxon>
        <taxon>Arthropoda</taxon>
        <taxon>Hexapoda</taxon>
        <taxon>Insecta</taxon>
        <taxon>Pterygota</taxon>
        <taxon>Neoptera</taxon>
        <taxon>Paraneoptera</taxon>
        <taxon>Hemiptera</taxon>
        <taxon>Heteroptera</taxon>
        <taxon>Panheteroptera</taxon>
        <taxon>Cimicomorpha</taxon>
        <taxon>Reduviidae</taxon>
        <taxon>Harpactorinae</taxon>
        <taxon>Harpactorini</taxon>
        <taxon>Rhynocoris</taxon>
    </lineage>
</organism>
<reference evidence="1 2" key="1">
    <citation type="submission" date="2022-12" db="EMBL/GenBank/DDBJ databases">
        <title>Chromosome-level genome assembly of true bugs.</title>
        <authorList>
            <person name="Ma L."/>
            <person name="Li H."/>
        </authorList>
    </citation>
    <scope>NUCLEOTIDE SEQUENCE [LARGE SCALE GENOMIC DNA]</scope>
    <source>
        <strain evidence="1">Lab_2022b</strain>
    </source>
</reference>
<name>A0AAW1DJR5_9HEMI</name>
<sequence length="205" mass="23644">MDPVHVNYAKFYDQLCSTLNLSRFKKIPEDQRSILMTAFVKVLCRHSDYLPLMNHSAELGIIERSYPHTGQTFNKFSRPIREFKREPTIRINKIPEPIKIELSCLPTPDFVFSQNPVNMPDFYKSKIEVPTETQTATAMSTQQFPVNVLLGNVNIFKYFNAIRYLGQPTSMNTPGPQVPVQSYITYLWGAAIDQYYQVALQNNLL</sequence>
<gene>
    <name evidence="1" type="ORF">O3M35_005231</name>
</gene>
<dbReference type="AlphaFoldDB" id="A0AAW1DJR5"/>
<dbReference type="EMBL" id="JAPXFL010000002">
    <property type="protein sequence ID" value="KAK9510443.1"/>
    <property type="molecule type" value="Genomic_DNA"/>
</dbReference>
<accession>A0AAW1DJR5</accession>